<keyword evidence="8" id="KW-1185">Reference proteome</keyword>
<dbReference type="PANTHER" id="PTHR13362">
    <property type="entry name" value="MITOCHONDRIAL RIBOSOMAL PROTEIN S33"/>
    <property type="match status" value="1"/>
</dbReference>
<gene>
    <name evidence="7" type="ORF">PVAND_011501</name>
</gene>
<dbReference type="EMBL" id="JADBJN010000001">
    <property type="protein sequence ID" value="KAG5682125.1"/>
    <property type="molecule type" value="Genomic_DNA"/>
</dbReference>
<sequence length="115" mass="13981">MSNLYKYSNLVNLQTPYAKRMQYLANRIFGEVARPTNSKSMKVVRMLEEEPYHKRDYIINWYPRHVQTHLLTWNLRNYGLFRDEHADWKDEMKRLRFLRGKRPPPKGQGKRAAKK</sequence>
<dbReference type="AlphaFoldDB" id="A0A9J6CJI3"/>
<name>A0A9J6CJI3_POLVA</name>
<dbReference type="GO" id="GO:0005840">
    <property type="term" value="C:ribosome"/>
    <property type="evidence" value="ECO:0007669"/>
    <property type="project" value="UniProtKB-KW"/>
</dbReference>
<evidence type="ECO:0000256" key="6">
    <source>
        <dbReference type="ARBA" id="ARBA00035132"/>
    </source>
</evidence>
<comment type="similarity">
    <text evidence="2">Belongs to the mitochondrion-specific ribosomal protein mS33 family.</text>
</comment>
<accession>A0A9J6CJI3</accession>
<evidence type="ECO:0000256" key="3">
    <source>
        <dbReference type="ARBA" id="ARBA00022980"/>
    </source>
</evidence>
<comment type="subcellular location">
    <subcellularLocation>
        <location evidence="1">Mitochondrion</location>
    </subcellularLocation>
</comment>
<evidence type="ECO:0000256" key="1">
    <source>
        <dbReference type="ARBA" id="ARBA00004173"/>
    </source>
</evidence>
<organism evidence="7 8">
    <name type="scientific">Polypedilum vanderplanki</name>
    <name type="common">Sleeping chironomid midge</name>
    <dbReference type="NCBI Taxonomy" id="319348"/>
    <lineage>
        <taxon>Eukaryota</taxon>
        <taxon>Metazoa</taxon>
        <taxon>Ecdysozoa</taxon>
        <taxon>Arthropoda</taxon>
        <taxon>Hexapoda</taxon>
        <taxon>Insecta</taxon>
        <taxon>Pterygota</taxon>
        <taxon>Neoptera</taxon>
        <taxon>Endopterygota</taxon>
        <taxon>Diptera</taxon>
        <taxon>Nematocera</taxon>
        <taxon>Chironomoidea</taxon>
        <taxon>Chironomidae</taxon>
        <taxon>Chironominae</taxon>
        <taxon>Polypedilum</taxon>
        <taxon>Polypedilum</taxon>
    </lineage>
</organism>
<keyword evidence="4" id="KW-0496">Mitochondrion</keyword>
<dbReference type="OrthoDB" id="5980584at2759"/>
<reference evidence="7" key="1">
    <citation type="submission" date="2021-03" db="EMBL/GenBank/DDBJ databases">
        <title>Chromosome level genome of the anhydrobiotic midge Polypedilum vanderplanki.</title>
        <authorList>
            <person name="Yoshida Y."/>
            <person name="Kikawada T."/>
            <person name="Gusev O."/>
        </authorList>
    </citation>
    <scope>NUCLEOTIDE SEQUENCE</scope>
    <source>
        <strain evidence="7">NIAS01</strain>
        <tissue evidence="7">Whole body or cell culture</tissue>
    </source>
</reference>
<keyword evidence="5" id="KW-0687">Ribonucleoprotein</keyword>
<dbReference type="GO" id="GO:1990904">
    <property type="term" value="C:ribonucleoprotein complex"/>
    <property type="evidence" value="ECO:0007669"/>
    <property type="project" value="UniProtKB-KW"/>
</dbReference>
<comment type="caution">
    <text evidence="7">The sequence shown here is derived from an EMBL/GenBank/DDBJ whole genome shotgun (WGS) entry which is preliminary data.</text>
</comment>
<dbReference type="Pfam" id="PF08293">
    <property type="entry name" value="MRP-S33"/>
    <property type="match status" value="1"/>
</dbReference>
<dbReference type="Proteomes" id="UP001107558">
    <property type="component" value="Chromosome 1"/>
</dbReference>
<evidence type="ECO:0000256" key="4">
    <source>
        <dbReference type="ARBA" id="ARBA00023128"/>
    </source>
</evidence>
<evidence type="ECO:0000313" key="7">
    <source>
        <dbReference type="EMBL" id="KAG5682125.1"/>
    </source>
</evidence>
<protein>
    <recommendedName>
        <fullName evidence="6">Small ribosomal subunit protein mS33</fullName>
    </recommendedName>
</protein>
<evidence type="ECO:0000256" key="2">
    <source>
        <dbReference type="ARBA" id="ARBA00008970"/>
    </source>
</evidence>
<proteinExistence type="inferred from homology"/>
<evidence type="ECO:0000256" key="5">
    <source>
        <dbReference type="ARBA" id="ARBA00023274"/>
    </source>
</evidence>
<evidence type="ECO:0000313" key="8">
    <source>
        <dbReference type="Proteomes" id="UP001107558"/>
    </source>
</evidence>
<keyword evidence="3" id="KW-0689">Ribosomal protein</keyword>
<dbReference type="GO" id="GO:0005739">
    <property type="term" value="C:mitochondrion"/>
    <property type="evidence" value="ECO:0007669"/>
    <property type="project" value="UniProtKB-SubCell"/>
</dbReference>
<dbReference type="PANTHER" id="PTHR13362:SF2">
    <property type="entry name" value="SMALL RIBOSOMAL SUBUNIT PROTEIN MS33"/>
    <property type="match status" value="1"/>
</dbReference>
<dbReference type="InterPro" id="IPR013219">
    <property type="entry name" value="Ribosomal_mS33"/>
</dbReference>